<reference evidence="1" key="1">
    <citation type="journal article" date="2014" name="Int. J. Syst. Evol. Microbiol.">
        <title>Complete genome of a new Firmicutes species belonging to the dominant human colonic microbiota ('Ruminococcus bicirculans') reveals two chromosomes and a selective capacity to utilize plant glucans.</title>
        <authorList>
            <consortium name="NISC Comparative Sequencing Program"/>
            <person name="Wegmann U."/>
            <person name="Louis P."/>
            <person name="Goesmann A."/>
            <person name="Henrissat B."/>
            <person name="Duncan S.H."/>
            <person name="Flint H.J."/>
        </authorList>
    </citation>
    <scope>NUCLEOTIDE SEQUENCE</scope>
    <source>
        <strain evidence="1">NBRC 103408</strain>
    </source>
</reference>
<dbReference type="CDD" id="cd02440">
    <property type="entry name" value="AdoMet_MTases"/>
    <property type="match status" value="1"/>
</dbReference>
<evidence type="ECO:0000313" key="2">
    <source>
        <dbReference type="Proteomes" id="UP001161409"/>
    </source>
</evidence>
<evidence type="ECO:0008006" key="3">
    <source>
        <dbReference type="Google" id="ProtNLM"/>
    </source>
</evidence>
<proteinExistence type="predicted"/>
<reference evidence="1" key="2">
    <citation type="submission" date="2023-01" db="EMBL/GenBank/DDBJ databases">
        <title>Draft genome sequence of Sneathiella chinensis strain NBRC 103408.</title>
        <authorList>
            <person name="Sun Q."/>
            <person name="Mori K."/>
        </authorList>
    </citation>
    <scope>NUCLEOTIDE SEQUENCE</scope>
    <source>
        <strain evidence="1">NBRC 103408</strain>
    </source>
</reference>
<accession>A0ABQ5U6Q5</accession>
<dbReference type="InterPro" id="IPR029063">
    <property type="entry name" value="SAM-dependent_MTases_sf"/>
</dbReference>
<keyword evidence="2" id="KW-1185">Reference proteome</keyword>
<name>A0ABQ5U6Q5_9PROT</name>
<dbReference type="Proteomes" id="UP001161409">
    <property type="component" value="Unassembled WGS sequence"/>
</dbReference>
<comment type="caution">
    <text evidence="1">The sequence shown here is derived from an EMBL/GenBank/DDBJ whole genome shotgun (WGS) entry which is preliminary data.</text>
</comment>
<dbReference type="Gene3D" id="3.40.50.150">
    <property type="entry name" value="Vaccinia Virus protein VP39"/>
    <property type="match status" value="1"/>
</dbReference>
<dbReference type="Pfam" id="PF13489">
    <property type="entry name" value="Methyltransf_23"/>
    <property type="match status" value="1"/>
</dbReference>
<dbReference type="EMBL" id="BSNF01000008">
    <property type="protein sequence ID" value="GLQ06987.1"/>
    <property type="molecule type" value="Genomic_DNA"/>
</dbReference>
<gene>
    <name evidence="1" type="ORF">GCM10007924_22080</name>
</gene>
<evidence type="ECO:0000313" key="1">
    <source>
        <dbReference type="EMBL" id="GLQ06987.1"/>
    </source>
</evidence>
<organism evidence="1 2">
    <name type="scientific">Sneathiella chinensis</name>
    <dbReference type="NCBI Taxonomy" id="349750"/>
    <lineage>
        <taxon>Bacteria</taxon>
        <taxon>Pseudomonadati</taxon>
        <taxon>Pseudomonadota</taxon>
        <taxon>Alphaproteobacteria</taxon>
        <taxon>Sneathiellales</taxon>
        <taxon>Sneathiellaceae</taxon>
        <taxon>Sneathiella</taxon>
    </lineage>
</organism>
<dbReference type="PANTHER" id="PTHR43861">
    <property type="entry name" value="TRANS-ACONITATE 2-METHYLTRANSFERASE-RELATED"/>
    <property type="match status" value="1"/>
</dbReference>
<protein>
    <recommendedName>
        <fullName evidence="3">SAM-dependent methyltransferase</fullName>
    </recommendedName>
</protein>
<dbReference type="PANTHER" id="PTHR43861:SF6">
    <property type="entry name" value="METHYLTRANSFERASE TYPE 11"/>
    <property type="match status" value="1"/>
</dbReference>
<dbReference type="SUPFAM" id="SSF53335">
    <property type="entry name" value="S-adenosyl-L-methionine-dependent methyltransferases"/>
    <property type="match status" value="1"/>
</dbReference>
<sequence>MTFDRCQSCGFVFMNPMIDEESIAEFYRDYAGTGSYTKKADKKMRRSRRRLRRLKRLVPGGTFLDIGCNAGFVVEAAREAGFDSYGIDLSSEGVAYGKENFPGCTFHNLPIEAAAEHLPKFDLVYSSEVIEHVLDLDSFLRHTADIMKPGGVLYLTTPDAGHWRTPKDLSTWFGFKPPEHSIYFNRASLTHALERFGLKIEKRYLSHKPGLKVLARKVG</sequence>